<dbReference type="InterPro" id="IPR036869">
    <property type="entry name" value="J_dom_sf"/>
</dbReference>
<dbReference type="InterPro" id="IPR018253">
    <property type="entry name" value="DnaJ_domain_CS"/>
</dbReference>
<evidence type="ECO:0000256" key="2">
    <source>
        <dbReference type="ARBA" id="ARBA00022729"/>
    </source>
</evidence>
<dbReference type="PANTHER" id="PTHR44140">
    <property type="entry name" value="LD25575P"/>
    <property type="match status" value="1"/>
</dbReference>
<dbReference type="Gene3D" id="1.10.287.110">
    <property type="entry name" value="DnaJ domain"/>
    <property type="match status" value="1"/>
</dbReference>
<evidence type="ECO:0000313" key="6">
    <source>
        <dbReference type="EMBL" id="KAF2125923.1"/>
    </source>
</evidence>
<evidence type="ECO:0000256" key="4">
    <source>
        <dbReference type="SAM" id="MobiDB-lite"/>
    </source>
</evidence>
<feature type="compositionally biased region" description="Basic and acidic residues" evidence="4">
    <location>
        <begin position="423"/>
        <end position="435"/>
    </location>
</feature>
<accession>A0A6A6A448</accession>
<dbReference type="InterPro" id="IPR051727">
    <property type="entry name" value="DnaJ_C3_Co-chaperones"/>
</dbReference>
<feature type="compositionally biased region" description="Basic and acidic residues" evidence="4">
    <location>
        <begin position="557"/>
        <end position="566"/>
    </location>
</feature>
<dbReference type="GO" id="GO:0051787">
    <property type="term" value="F:misfolded protein binding"/>
    <property type="evidence" value="ECO:0007669"/>
    <property type="project" value="TreeGrafter"/>
</dbReference>
<dbReference type="GO" id="GO:0034975">
    <property type="term" value="P:protein folding in endoplasmic reticulum"/>
    <property type="evidence" value="ECO:0007669"/>
    <property type="project" value="TreeGrafter"/>
</dbReference>
<keyword evidence="3" id="KW-0256">Endoplasmic reticulum</keyword>
<feature type="compositionally biased region" description="Basic and acidic residues" evidence="4">
    <location>
        <begin position="172"/>
        <end position="195"/>
    </location>
</feature>
<dbReference type="EMBL" id="ML977515">
    <property type="protein sequence ID" value="KAF2125923.1"/>
    <property type="molecule type" value="Genomic_DNA"/>
</dbReference>
<evidence type="ECO:0000313" key="7">
    <source>
        <dbReference type="Proteomes" id="UP000799771"/>
    </source>
</evidence>
<dbReference type="RefSeq" id="XP_033520315.1">
    <property type="nucleotide sequence ID" value="XM_033666905.1"/>
</dbReference>
<comment type="subcellular location">
    <subcellularLocation>
        <location evidence="1">Endoplasmic reticulum</location>
    </subcellularLocation>
</comment>
<feature type="compositionally biased region" description="Basic and acidic residues" evidence="4">
    <location>
        <begin position="301"/>
        <end position="336"/>
    </location>
</feature>
<feature type="compositionally biased region" description="Basic and acidic residues" evidence="4">
    <location>
        <begin position="267"/>
        <end position="281"/>
    </location>
</feature>
<feature type="compositionally biased region" description="Basic and acidic residues" evidence="4">
    <location>
        <begin position="531"/>
        <end position="541"/>
    </location>
</feature>
<dbReference type="SMART" id="SM00271">
    <property type="entry name" value="DnaJ"/>
    <property type="match status" value="1"/>
</dbReference>
<feature type="compositionally biased region" description="Low complexity" evidence="4">
    <location>
        <begin position="393"/>
        <end position="406"/>
    </location>
</feature>
<dbReference type="PROSITE" id="PS50076">
    <property type="entry name" value="DNAJ_2"/>
    <property type="match status" value="1"/>
</dbReference>
<keyword evidence="2" id="KW-0732">Signal</keyword>
<proteinExistence type="predicted"/>
<name>A0A6A6A448_9PLEO</name>
<evidence type="ECO:0000256" key="3">
    <source>
        <dbReference type="ARBA" id="ARBA00022824"/>
    </source>
</evidence>
<gene>
    <name evidence="6" type="ORF">P153DRAFT_360224</name>
</gene>
<dbReference type="PROSITE" id="PS00636">
    <property type="entry name" value="DNAJ_1"/>
    <property type="match status" value="1"/>
</dbReference>
<feature type="region of interest" description="Disordered" evidence="4">
    <location>
        <begin position="80"/>
        <end position="581"/>
    </location>
</feature>
<evidence type="ECO:0000259" key="5">
    <source>
        <dbReference type="PROSITE" id="PS50076"/>
    </source>
</evidence>
<organism evidence="6 7">
    <name type="scientific">Dothidotthia symphoricarpi CBS 119687</name>
    <dbReference type="NCBI Taxonomy" id="1392245"/>
    <lineage>
        <taxon>Eukaryota</taxon>
        <taxon>Fungi</taxon>
        <taxon>Dikarya</taxon>
        <taxon>Ascomycota</taxon>
        <taxon>Pezizomycotina</taxon>
        <taxon>Dothideomycetes</taxon>
        <taxon>Pleosporomycetidae</taxon>
        <taxon>Pleosporales</taxon>
        <taxon>Dothidotthiaceae</taxon>
        <taxon>Dothidotthia</taxon>
    </lineage>
</organism>
<dbReference type="Pfam" id="PF00226">
    <property type="entry name" value="DnaJ"/>
    <property type="match status" value="1"/>
</dbReference>
<feature type="domain" description="J" evidence="5">
    <location>
        <begin position="7"/>
        <end position="75"/>
    </location>
</feature>
<dbReference type="AlphaFoldDB" id="A0A6A6A448"/>
<keyword evidence="7" id="KW-1185">Reference proteome</keyword>
<protein>
    <submittedName>
        <fullName evidence="6">DnaJ-domain-containing protein</fullName>
    </submittedName>
</protein>
<sequence length="630" mass="71809">MASPLPDHWAALGVDRTADAATIKKTYRKLVLSCHPDKVQDEALKEQKAEEFHKIQQAYEVLSDDDRRSTYEAELKLEQLRKEKLARTGAAANTDTKSTRFDSRASSGAYPANTSSQRYTTEERRPSRGFDEDRYYDGRRKYDGEDAYARSSPPSRAARPEKESSARAARPTPDRTRSDRNKTRDREDRRDRKFVSVESESSDEKARYEAEWKRRNAEEEARNRRSAEEEARTQAAEARRKVEEQRRSYEDSRYDSTSRKLSQQAEEALRYQHRSRADVQAEIRPSPVRTASRDYYTSERGPSRREVPSRPEPVRRSSARPKERPVPSGRERERGMPEIVEWGEDRRPPLFKHSSSSPADIQLPRSMPQRSFTGGEPLPRDHRRGDSSPPPTFSRSSTMPTGPSSSSRRKDTTARPSTLRETMTPEHSPEHDHPSTTKTKHYYYPTPSGGVPLRPDDMSSASTHRTTLREPDHYRQRSPSPLTRPPIGPNRHESQYSTAGIPPPPMGRSNSSRNVSPVRGRQQPPLYGEMNSDHARRENARRQTSFSPHDVAYTKKIGPDDVRWAPKEGGTQRGEREYASKPSLGRTATCAARRFARAAVTSVGIRISIWICINMNMTIDLISTTSSDVM</sequence>
<feature type="compositionally biased region" description="Basic and acidic residues" evidence="4">
    <location>
        <begin position="120"/>
        <end position="148"/>
    </location>
</feature>
<dbReference type="PANTHER" id="PTHR44140:SF2">
    <property type="entry name" value="LD25575P"/>
    <property type="match status" value="1"/>
</dbReference>
<dbReference type="CDD" id="cd06257">
    <property type="entry name" value="DnaJ"/>
    <property type="match status" value="1"/>
</dbReference>
<feature type="compositionally biased region" description="Low complexity" evidence="4">
    <location>
        <begin position="507"/>
        <end position="521"/>
    </location>
</feature>
<feature type="compositionally biased region" description="Basic and acidic residues" evidence="4">
    <location>
        <begin position="202"/>
        <end position="258"/>
    </location>
</feature>
<dbReference type="GeneID" id="54407337"/>
<dbReference type="GO" id="GO:0051087">
    <property type="term" value="F:protein-folding chaperone binding"/>
    <property type="evidence" value="ECO:0007669"/>
    <property type="project" value="TreeGrafter"/>
</dbReference>
<dbReference type="PRINTS" id="PR00625">
    <property type="entry name" value="JDOMAIN"/>
</dbReference>
<dbReference type="OrthoDB" id="10250354at2759"/>
<dbReference type="Proteomes" id="UP000799771">
    <property type="component" value="Unassembled WGS sequence"/>
</dbReference>
<dbReference type="InterPro" id="IPR001623">
    <property type="entry name" value="DnaJ_domain"/>
</dbReference>
<reference evidence="6" key="1">
    <citation type="journal article" date="2020" name="Stud. Mycol.">
        <title>101 Dothideomycetes genomes: a test case for predicting lifestyles and emergence of pathogens.</title>
        <authorList>
            <person name="Haridas S."/>
            <person name="Albert R."/>
            <person name="Binder M."/>
            <person name="Bloem J."/>
            <person name="Labutti K."/>
            <person name="Salamov A."/>
            <person name="Andreopoulos B."/>
            <person name="Baker S."/>
            <person name="Barry K."/>
            <person name="Bills G."/>
            <person name="Bluhm B."/>
            <person name="Cannon C."/>
            <person name="Castanera R."/>
            <person name="Culley D."/>
            <person name="Daum C."/>
            <person name="Ezra D."/>
            <person name="Gonzalez J."/>
            <person name="Henrissat B."/>
            <person name="Kuo A."/>
            <person name="Liang C."/>
            <person name="Lipzen A."/>
            <person name="Lutzoni F."/>
            <person name="Magnuson J."/>
            <person name="Mondo S."/>
            <person name="Nolan M."/>
            <person name="Ohm R."/>
            <person name="Pangilinan J."/>
            <person name="Park H.-J."/>
            <person name="Ramirez L."/>
            <person name="Alfaro M."/>
            <person name="Sun H."/>
            <person name="Tritt A."/>
            <person name="Yoshinaga Y."/>
            <person name="Zwiers L.-H."/>
            <person name="Turgeon B."/>
            <person name="Goodwin S."/>
            <person name="Spatafora J."/>
            <person name="Crous P."/>
            <person name="Grigoriev I."/>
        </authorList>
    </citation>
    <scope>NUCLEOTIDE SEQUENCE</scope>
    <source>
        <strain evidence="6">CBS 119687</strain>
    </source>
</reference>
<evidence type="ECO:0000256" key="1">
    <source>
        <dbReference type="ARBA" id="ARBA00004240"/>
    </source>
</evidence>
<dbReference type="SUPFAM" id="SSF46565">
    <property type="entry name" value="Chaperone J-domain"/>
    <property type="match status" value="1"/>
</dbReference>
<dbReference type="GO" id="GO:0005783">
    <property type="term" value="C:endoplasmic reticulum"/>
    <property type="evidence" value="ECO:0007669"/>
    <property type="project" value="UniProtKB-SubCell"/>
</dbReference>